<evidence type="ECO:0000313" key="7">
    <source>
        <dbReference type="EMBL" id="SDZ25605.1"/>
    </source>
</evidence>
<dbReference type="Proteomes" id="UP000198625">
    <property type="component" value="Unassembled WGS sequence"/>
</dbReference>
<dbReference type="RefSeq" id="WP_091731589.1">
    <property type="nucleotide sequence ID" value="NZ_FNQE01000028.1"/>
</dbReference>
<accession>A0A1H3RJR6</accession>
<feature type="transmembrane region" description="Helical" evidence="5">
    <location>
        <begin position="234"/>
        <end position="255"/>
    </location>
</feature>
<dbReference type="InterPro" id="IPR013525">
    <property type="entry name" value="ABC2_TM"/>
</dbReference>
<feature type="transmembrane region" description="Helical" evidence="5">
    <location>
        <begin position="334"/>
        <end position="354"/>
    </location>
</feature>
<feature type="transmembrane region" description="Helical" evidence="5">
    <location>
        <begin position="24"/>
        <end position="46"/>
    </location>
</feature>
<keyword evidence="8" id="KW-1185">Reference proteome</keyword>
<organism evidence="7 8">
    <name type="scientific">Proteiniborus ethanoligenes</name>
    <dbReference type="NCBI Taxonomy" id="415015"/>
    <lineage>
        <taxon>Bacteria</taxon>
        <taxon>Bacillati</taxon>
        <taxon>Bacillota</taxon>
        <taxon>Clostridia</taxon>
        <taxon>Eubacteriales</taxon>
        <taxon>Proteiniborus</taxon>
    </lineage>
</organism>
<dbReference type="EMBL" id="FNQE01000028">
    <property type="protein sequence ID" value="SDZ25605.1"/>
    <property type="molecule type" value="Genomic_DNA"/>
</dbReference>
<dbReference type="PANTHER" id="PTHR43471:SF3">
    <property type="entry name" value="ABC TRANSPORTER PERMEASE PROTEIN NATB"/>
    <property type="match status" value="1"/>
</dbReference>
<evidence type="ECO:0000256" key="2">
    <source>
        <dbReference type="ARBA" id="ARBA00022692"/>
    </source>
</evidence>
<gene>
    <name evidence="7" type="ORF">SAMN05660462_02392</name>
</gene>
<comment type="subcellular location">
    <subcellularLocation>
        <location evidence="1">Membrane</location>
        <topology evidence="1">Multi-pass membrane protein</topology>
    </subcellularLocation>
</comment>
<feature type="domain" description="ABC-2 type transporter transmembrane" evidence="6">
    <location>
        <begin position="21"/>
        <end position="375"/>
    </location>
</feature>
<feature type="transmembrane region" description="Helical" evidence="5">
    <location>
        <begin position="308"/>
        <end position="327"/>
    </location>
</feature>
<dbReference type="AlphaFoldDB" id="A0A1H3RJR6"/>
<protein>
    <submittedName>
        <fullName evidence="7">Sodium transport system permease protein</fullName>
    </submittedName>
</protein>
<proteinExistence type="predicted"/>
<keyword evidence="2 5" id="KW-0812">Transmembrane</keyword>
<dbReference type="PANTHER" id="PTHR43471">
    <property type="entry name" value="ABC TRANSPORTER PERMEASE"/>
    <property type="match status" value="1"/>
</dbReference>
<dbReference type="GO" id="GO:0140359">
    <property type="term" value="F:ABC-type transporter activity"/>
    <property type="evidence" value="ECO:0007669"/>
    <property type="project" value="InterPro"/>
</dbReference>
<evidence type="ECO:0000256" key="4">
    <source>
        <dbReference type="ARBA" id="ARBA00023136"/>
    </source>
</evidence>
<name>A0A1H3RJR6_9FIRM</name>
<evidence type="ECO:0000313" key="8">
    <source>
        <dbReference type="Proteomes" id="UP000198625"/>
    </source>
</evidence>
<evidence type="ECO:0000256" key="5">
    <source>
        <dbReference type="SAM" id="Phobius"/>
    </source>
</evidence>
<evidence type="ECO:0000256" key="3">
    <source>
        <dbReference type="ARBA" id="ARBA00022989"/>
    </source>
</evidence>
<evidence type="ECO:0000259" key="6">
    <source>
        <dbReference type="Pfam" id="PF12698"/>
    </source>
</evidence>
<dbReference type="OrthoDB" id="5486437at2"/>
<keyword evidence="3 5" id="KW-1133">Transmembrane helix</keyword>
<evidence type="ECO:0000256" key="1">
    <source>
        <dbReference type="ARBA" id="ARBA00004141"/>
    </source>
</evidence>
<reference evidence="7 8" key="1">
    <citation type="submission" date="2016-10" db="EMBL/GenBank/DDBJ databases">
        <authorList>
            <person name="de Groot N.N."/>
        </authorList>
    </citation>
    <scope>NUCLEOTIDE SEQUENCE [LARGE SCALE GENOMIC DNA]</scope>
    <source>
        <strain evidence="7 8">DSM 21650</strain>
    </source>
</reference>
<dbReference type="STRING" id="415015.SAMN05660462_02392"/>
<dbReference type="GO" id="GO:0016020">
    <property type="term" value="C:membrane"/>
    <property type="evidence" value="ECO:0007669"/>
    <property type="project" value="UniProtKB-SubCell"/>
</dbReference>
<keyword evidence="4 5" id="KW-0472">Membrane</keyword>
<feature type="transmembrane region" description="Helical" evidence="5">
    <location>
        <begin position="178"/>
        <end position="197"/>
    </location>
</feature>
<dbReference type="Pfam" id="PF12698">
    <property type="entry name" value="ABC2_membrane_3"/>
    <property type="match status" value="1"/>
</dbReference>
<dbReference type="Gene3D" id="3.40.1710.10">
    <property type="entry name" value="abc type-2 transporter like domain"/>
    <property type="match status" value="1"/>
</dbReference>
<sequence>MDIKYMMIVLKKELKDTFRDRKTIISSIIIPILIFPIMAFALGLGASEMINDEQKPIDIVLISNGEAKLEEYLKETGQINIMNTDDPDKALEELDIKAIVEIEKGFDERIESGTMGNIKIKYDQSSSKSDMATSRLVRLIESYSESITNERLKAIGVDLESLKAIAIESTSVSKDGGIGLMIFSMIFPMLITIYSAISGIAAATDLGAGEKERQTLEPLLTTKASRLSILGGKYLAVFIAGVIGTVASLIGFFIASVMNPDFLGTGIALPLSSILTIGLFCVGLNLVFSGIELTISFYARNFKEAQTYLAPLSIILLIPAYATMYLDGKAVPEVYFHIPIINTIAIIKEAIVLIVNPIHILIVLAWTVVYIVASLFLTVNMFKKESVIFRA</sequence>
<feature type="transmembrane region" description="Helical" evidence="5">
    <location>
        <begin position="267"/>
        <end position="288"/>
    </location>
</feature>
<feature type="transmembrane region" description="Helical" evidence="5">
    <location>
        <begin position="360"/>
        <end position="382"/>
    </location>
</feature>